<gene>
    <name evidence="7" type="ORF">G3T16_09615</name>
</gene>
<sequence>MMQQRPVNLAHILEHAARVHGYQEIVSNTVEGGLHRYTYREALSRSKQLANALAAFGVSPGDRLATLAWNGYRHFEVWYAVAGQSLVCHTLNPRLSPEQLAYIINHAGDRVIFVDLPLISLLEEIAEQLTSVEAYVVLTDREHMPESSLPNLLCYEEMLGAHRDDFVWPEIAEQTSSSLCYTSGTTGDPKGVLYSHRSNLLHAYATVGGNCFGLSNATTALMVVPMFHANSWGLVYSAPMVGAKLVLPGSRLDGSAIQQLIESEAVTFSAGVPTVWTNLLIYLKESGKGLGGLAEVAVGGAAVPRSMIAAFRKNYGVNVLHAWGMTESSPLGTINRLPAIADTWSEDERCDYACKQGQPLFGVELALAGEDGERLPHDGGTQGRLLMRGPWVIERYYGNQGTALLEDDWFDTGDIATIDTYGVMQIKDRAKDVIKSGGEWISSVDLENAAMGHSEVELAAVIAMPDPKWQERPMLIVKPLAGCKPDKDDIRNLLGQQFPAWWLPDKIEYVDDIPLTSTGKLDKKAMRQQHLAG</sequence>
<evidence type="ECO:0000313" key="8">
    <source>
        <dbReference type="Proteomes" id="UP000477680"/>
    </source>
</evidence>
<name>A0A6C0U5F2_9GAMM</name>
<keyword evidence="4" id="KW-0443">Lipid metabolism</keyword>
<dbReference type="PANTHER" id="PTHR43859:SF4">
    <property type="entry name" value="BUTANOATE--COA LIGASE AAE1-RELATED"/>
    <property type="match status" value="1"/>
</dbReference>
<keyword evidence="8" id="KW-1185">Reference proteome</keyword>
<accession>A0A6C0U5F2</accession>
<dbReference type="FunFam" id="3.30.300.30:FF:000008">
    <property type="entry name" value="2,3-dihydroxybenzoate-AMP ligase"/>
    <property type="match status" value="1"/>
</dbReference>
<dbReference type="KEGG" id="kim:G3T16_09615"/>
<dbReference type="RefSeq" id="WP_163494987.1">
    <property type="nucleotide sequence ID" value="NZ_CP048711.1"/>
</dbReference>
<evidence type="ECO:0000313" key="7">
    <source>
        <dbReference type="EMBL" id="QIB65625.1"/>
    </source>
</evidence>
<feature type="domain" description="AMP-binding enzyme C-terminal" evidence="6">
    <location>
        <begin position="446"/>
        <end position="520"/>
    </location>
</feature>
<dbReference type="AlphaFoldDB" id="A0A6C0U5F2"/>
<dbReference type="InterPro" id="IPR042099">
    <property type="entry name" value="ANL_N_sf"/>
</dbReference>
<dbReference type="Gene3D" id="3.30.300.30">
    <property type="match status" value="1"/>
</dbReference>
<evidence type="ECO:0000259" key="5">
    <source>
        <dbReference type="Pfam" id="PF00501"/>
    </source>
</evidence>
<dbReference type="InterPro" id="IPR020845">
    <property type="entry name" value="AMP-binding_CS"/>
</dbReference>
<dbReference type="CDD" id="cd12119">
    <property type="entry name" value="ttLC_FACS_AlkK_like"/>
    <property type="match status" value="1"/>
</dbReference>
<dbReference type="GO" id="GO:0016874">
    <property type="term" value="F:ligase activity"/>
    <property type="evidence" value="ECO:0007669"/>
    <property type="project" value="UniProtKB-KW"/>
</dbReference>
<dbReference type="Proteomes" id="UP000477680">
    <property type="component" value="Chromosome"/>
</dbReference>
<feature type="domain" description="AMP-dependent synthetase/ligase" evidence="5">
    <location>
        <begin position="14"/>
        <end position="397"/>
    </location>
</feature>
<evidence type="ECO:0000256" key="3">
    <source>
        <dbReference type="ARBA" id="ARBA00022832"/>
    </source>
</evidence>
<dbReference type="InterPro" id="IPR045851">
    <property type="entry name" value="AMP-bd_C_sf"/>
</dbReference>
<dbReference type="PANTHER" id="PTHR43859">
    <property type="entry name" value="ACYL-ACTIVATING ENZYME"/>
    <property type="match status" value="1"/>
</dbReference>
<protein>
    <submittedName>
        <fullName evidence="7">Long-chain fatty acid--CoA ligase</fullName>
    </submittedName>
</protein>
<keyword evidence="2 7" id="KW-0436">Ligase</keyword>
<dbReference type="InterPro" id="IPR000873">
    <property type="entry name" value="AMP-dep_synth/lig_dom"/>
</dbReference>
<comment type="similarity">
    <text evidence="1">Belongs to the ATP-dependent AMP-binding enzyme family.</text>
</comment>
<dbReference type="Pfam" id="PF13193">
    <property type="entry name" value="AMP-binding_C"/>
    <property type="match status" value="1"/>
</dbReference>
<organism evidence="7 8">
    <name type="scientific">Kineobactrum salinum</name>
    <dbReference type="NCBI Taxonomy" id="2708301"/>
    <lineage>
        <taxon>Bacteria</taxon>
        <taxon>Pseudomonadati</taxon>
        <taxon>Pseudomonadota</taxon>
        <taxon>Gammaproteobacteria</taxon>
        <taxon>Cellvibrionales</taxon>
        <taxon>Halieaceae</taxon>
        <taxon>Kineobactrum</taxon>
    </lineage>
</organism>
<dbReference type="NCBIfam" id="NF004837">
    <property type="entry name" value="PRK06187.1"/>
    <property type="match status" value="1"/>
</dbReference>
<evidence type="ECO:0000256" key="4">
    <source>
        <dbReference type="ARBA" id="ARBA00023098"/>
    </source>
</evidence>
<dbReference type="GO" id="GO:0006631">
    <property type="term" value="P:fatty acid metabolic process"/>
    <property type="evidence" value="ECO:0007669"/>
    <property type="project" value="UniProtKB-KW"/>
</dbReference>
<evidence type="ECO:0000256" key="2">
    <source>
        <dbReference type="ARBA" id="ARBA00022598"/>
    </source>
</evidence>
<dbReference type="SUPFAM" id="SSF56801">
    <property type="entry name" value="Acetyl-CoA synthetase-like"/>
    <property type="match status" value="1"/>
</dbReference>
<dbReference type="InterPro" id="IPR025110">
    <property type="entry name" value="AMP-bd_C"/>
</dbReference>
<dbReference type="PROSITE" id="PS00455">
    <property type="entry name" value="AMP_BINDING"/>
    <property type="match status" value="1"/>
</dbReference>
<keyword evidence="3" id="KW-0276">Fatty acid metabolism</keyword>
<dbReference type="Pfam" id="PF00501">
    <property type="entry name" value="AMP-binding"/>
    <property type="match status" value="1"/>
</dbReference>
<evidence type="ECO:0000259" key="6">
    <source>
        <dbReference type="Pfam" id="PF13193"/>
    </source>
</evidence>
<dbReference type="EMBL" id="CP048711">
    <property type="protein sequence ID" value="QIB65625.1"/>
    <property type="molecule type" value="Genomic_DNA"/>
</dbReference>
<dbReference type="Gene3D" id="3.40.50.12780">
    <property type="entry name" value="N-terminal domain of ligase-like"/>
    <property type="match status" value="1"/>
</dbReference>
<proteinExistence type="inferred from homology"/>
<reference evidence="7 8" key="1">
    <citation type="submission" date="2020-02" db="EMBL/GenBank/DDBJ databases">
        <title>Genome sequencing for Kineobactrum sp. M2.</title>
        <authorList>
            <person name="Park S.-J."/>
        </authorList>
    </citation>
    <scope>NUCLEOTIDE SEQUENCE [LARGE SCALE GENOMIC DNA]</scope>
    <source>
        <strain evidence="7 8">M2</strain>
    </source>
</reference>
<evidence type="ECO:0000256" key="1">
    <source>
        <dbReference type="ARBA" id="ARBA00006432"/>
    </source>
</evidence>